<dbReference type="Proteomes" id="UP000237271">
    <property type="component" value="Unassembled WGS sequence"/>
</dbReference>
<dbReference type="EMBL" id="NCKW01005337">
    <property type="protein sequence ID" value="POM73012.1"/>
    <property type="molecule type" value="Genomic_DNA"/>
</dbReference>
<evidence type="ECO:0000259" key="2">
    <source>
        <dbReference type="Pfam" id="PF05970"/>
    </source>
</evidence>
<keyword evidence="1 3" id="KW-0347">Helicase</keyword>
<dbReference type="OrthoDB" id="105827at2759"/>
<accession>A0A2P4Y5C1</accession>
<evidence type="ECO:0000256" key="1">
    <source>
        <dbReference type="RuleBase" id="RU363044"/>
    </source>
</evidence>
<gene>
    <name evidence="3" type="ORF">PHPALM_10183</name>
</gene>
<comment type="caution">
    <text evidence="3">The sequence shown here is derived from an EMBL/GenBank/DDBJ whole genome shotgun (WGS) entry which is preliminary data.</text>
</comment>
<dbReference type="EC" id="5.6.2.3" evidence="1"/>
<comment type="cofactor">
    <cofactor evidence="1">
        <name>Mg(2+)</name>
        <dbReference type="ChEBI" id="CHEBI:18420"/>
    </cofactor>
</comment>
<dbReference type="GO" id="GO:0006310">
    <property type="term" value="P:DNA recombination"/>
    <property type="evidence" value="ECO:0007669"/>
    <property type="project" value="UniProtKB-KW"/>
</dbReference>
<evidence type="ECO:0000313" key="3">
    <source>
        <dbReference type="EMBL" id="POM73012.1"/>
    </source>
</evidence>
<dbReference type="PANTHER" id="PTHR10492:SF57">
    <property type="entry name" value="ATP-DEPENDENT DNA HELICASE"/>
    <property type="match status" value="1"/>
</dbReference>
<dbReference type="GO" id="GO:0000723">
    <property type="term" value="P:telomere maintenance"/>
    <property type="evidence" value="ECO:0007669"/>
    <property type="project" value="InterPro"/>
</dbReference>
<keyword evidence="1" id="KW-0378">Hydrolase</keyword>
<feature type="domain" description="DNA helicase Pif1-like DEAD-box helicase" evidence="2">
    <location>
        <begin position="2"/>
        <end position="83"/>
    </location>
</feature>
<keyword evidence="1" id="KW-0547">Nucleotide-binding</keyword>
<dbReference type="GO" id="GO:0016887">
    <property type="term" value="F:ATP hydrolysis activity"/>
    <property type="evidence" value="ECO:0007669"/>
    <property type="project" value="RHEA"/>
</dbReference>
<dbReference type="GO" id="GO:0043139">
    <property type="term" value="F:5'-3' DNA helicase activity"/>
    <property type="evidence" value="ECO:0007669"/>
    <property type="project" value="UniProtKB-EC"/>
</dbReference>
<dbReference type="InterPro" id="IPR010285">
    <property type="entry name" value="DNA_helicase_pif1-like_DEAD"/>
</dbReference>
<keyword evidence="1" id="KW-0234">DNA repair</keyword>
<dbReference type="AlphaFoldDB" id="A0A2P4Y5C1"/>
<dbReference type="PANTHER" id="PTHR10492">
    <property type="match status" value="1"/>
</dbReference>
<proteinExistence type="inferred from homology"/>
<organism evidence="3 4">
    <name type="scientific">Phytophthora palmivora</name>
    <dbReference type="NCBI Taxonomy" id="4796"/>
    <lineage>
        <taxon>Eukaryota</taxon>
        <taxon>Sar</taxon>
        <taxon>Stramenopiles</taxon>
        <taxon>Oomycota</taxon>
        <taxon>Peronosporomycetes</taxon>
        <taxon>Peronosporales</taxon>
        <taxon>Peronosporaceae</taxon>
        <taxon>Phytophthora</taxon>
    </lineage>
</organism>
<reference evidence="3 4" key="1">
    <citation type="journal article" date="2017" name="Genome Biol. Evol.">
        <title>Phytophthora megakarya and P. palmivora, closely related causal agents of cacao black pod rot, underwent increases in genome sizes and gene numbers by different mechanisms.</title>
        <authorList>
            <person name="Ali S.S."/>
            <person name="Shao J."/>
            <person name="Lary D.J."/>
            <person name="Kronmiller B."/>
            <person name="Shen D."/>
            <person name="Strem M.D."/>
            <person name="Amoako-Attah I."/>
            <person name="Akrofi A.Y."/>
            <person name="Begoude B.A."/>
            <person name="Ten Hoopen G.M."/>
            <person name="Coulibaly K."/>
            <person name="Kebe B.I."/>
            <person name="Melnick R.L."/>
            <person name="Guiltinan M.J."/>
            <person name="Tyler B.M."/>
            <person name="Meinhardt L.W."/>
            <person name="Bailey B.A."/>
        </authorList>
    </citation>
    <scope>NUCLEOTIDE SEQUENCE [LARGE SCALE GENOMIC DNA]</scope>
    <source>
        <strain evidence="4">sbr112.9</strain>
    </source>
</reference>
<dbReference type="Pfam" id="PF05970">
    <property type="entry name" value="PIF1"/>
    <property type="match status" value="1"/>
</dbReference>
<name>A0A2P4Y5C1_9STRA</name>
<dbReference type="GO" id="GO:0005524">
    <property type="term" value="F:ATP binding"/>
    <property type="evidence" value="ECO:0007669"/>
    <property type="project" value="UniProtKB-KW"/>
</dbReference>
<keyword evidence="4" id="KW-1185">Reference proteome</keyword>
<protein>
    <recommendedName>
        <fullName evidence="1">ATP-dependent DNA helicase</fullName>
        <ecNumber evidence="1">5.6.2.3</ecNumber>
    </recommendedName>
</protein>
<comment type="catalytic activity">
    <reaction evidence="1">
        <text>ATP + H2O = ADP + phosphate + H(+)</text>
        <dbReference type="Rhea" id="RHEA:13065"/>
        <dbReference type="ChEBI" id="CHEBI:15377"/>
        <dbReference type="ChEBI" id="CHEBI:15378"/>
        <dbReference type="ChEBI" id="CHEBI:30616"/>
        <dbReference type="ChEBI" id="CHEBI:43474"/>
        <dbReference type="ChEBI" id="CHEBI:456216"/>
        <dbReference type="EC" id="5.6.2.3"/>
    </reaction>
</comment>
<sequence>MKNEEPFGGKVMVFSGDHCQILPIRKDATRAETIAACFKSSPLWEHLRQKICVFGRPTPNPASAAELAEFSEFLLQIGEDRYPVNQDISENDICIPRDMCVFPEPREAVPIVEEHRDDDNDMETPPNFNLLPDIEPLAGDSDEIEEDRRARNINALVDAVYPGVDGDNLPDKYFVERAILAPTNTSVRRINNMISERITGDTKEYLSIDSLEGVADPNMFELEFLNLLNFSGTPPIKSF</sequence>
<comment type="similarity">
    <text evidence="1">Belongs to the helicase family.</text>
</comment>
<keyword evidence="1" id="KW-0227">DNA damage</keyword>
<keyword evidence="1" id="KW-0233">DNA recombination</keyword>
<keyword evidence="1" id="KW-0067">ATP-binding</keyword>
<dbReference type="GO" id="GO:0006281">
    <property type="term" value="P:DNA repair"/>
    <property type="evidence" value="ECO:0007669"/>
    <property type="project" value="UniProtKB-KW"/>
</dbReference>
<evidence type="ECO:0000313" key="4">
    <source>
        <dbReference type="Proteomes" id="UP000237271"/>
    </source>
</evidence>